<accession>A0A8S5V1N8</accession>
<evidence type="ECO:0000313" key="1">
    <source>
        <dbReference type="EMBL" id="DAG00625.1"/>
    </source>
</evidence>
<sequence length="40" mass="4523">MLNFSYIQIKLSDCINLMANLGLLYGISDYLSRSHSILSD</sequence>
<organism evidence="1">
    <name type="scientific">Myoviridae sp. ctJ2i1</name>
    <dbReference type="NCBI Taxonomy" id="2825079"/>
    <lineage>
        <taxon>Viruses</taxon>
        <taxon>Duplodnaviria</taxon>
        <taxon>Heunggongvirae</taxon>
        <taxon>Uroviricota</taxon>
        <taxon>Caudoviricetes</taxon>
    </lineage>
</organism>
<reference evidence="1" key="1">
    <citation type="journal article" date="2021" name="Proc. Natl. Acad. Sci. U.S.A.">
        <title>A Catalog of Tens of Thousands of Viruses from Human Metagenomes Reveals Hidden Associations with Chronic Diseases.</title>
        <authorList>
            <person name="Tisza M.J."/>
            <person name="Buck C.B."/>
        </authorList>
    </citation>
    <scope>NUCLEOTIDE SEQUENCE</scope>
    <source>
        <strain evidence="1">CtJ2i1</strain>
    </source>
</reference>
<name>A0A8S5V1N8_9CAUD</name>
<protein>
    <submittedName>
        <fullName evidence="1">Uncharacterized protein</fullName>
    </submittedName>
</protein>
<proteinExistence type="predicted"/>
<dbReference type="EMBL" id="BK016182">
    <property type="protein sequence ID" value="DAG00625.1"/>
    <property type="molecule type" value="Genomic_DNA"/>
</dbReference>